<protein>
    <submittedName>
        <fullName evidence="3">Uncharacterized protein</fullName>
    </submittedName>
</protein>
<evidence type="ECO:0000256" key="1">
    <source>
        <dbReference type="SAM" id="MobiDB-lite"/>
    </source>
</evidence>
<dbReference type="EMBL" id="BSPC01000036">
    <property type="protein sequence ID" value="GLS20873.1"/>
    <property type="molecule type" value="Genomic_DNA"/>
</dbReference>
<feature type="compositionally biased region" description="Basic residues" evidence="1">
    <location>
        <begin position="70"/>
        <end position="83"/>
    </location>
</feature>
<dbReference type="Proteomes" id="UP001156882">
    <property type="component" value="Unassembled WGS sequence"/>
</dbReference>
<comment type="caution">
    <text evidence="3">The sequence shown here is derived from an EMBL/GenBank/DDBJ whole genome shotgun (WGS) entry which is preliminary data.</text>
</comment>
<accession>A0ABQ6CM80</accession>
<feature type="chain" id="PRO_5046968878" evidence="2">
    <location>
        <begin position="37"/>
        <end position="94"/>
    </location>
</feature>
<sequence length="94" mass="10061">MLNVSYANKQKSLSKSLVLATMVALLCITFAGAAFADAGDRDLDVNAINPAPNLLAPSPMPAPASAQRMKPVHTARVASRHHGYAQAKDIDRRY</sequence>
<keyword evidence="4" id="KW-1185">Reference proteome</keyword>
<gene>
    <name evidence="3" type="ORF">GCM10007874_38900</name>
</gene>
<organism evidence="3 4">
    <name type="scientific">Labrys miyagiensis</name>
    <dbReference type="NCBI Taxonomy" id="346912"/>
    <lineage>
        <taxon>Bacteria</taxon>
        <taxon>Pseudomonadati</taxon>
        <taxon>Pseudomonadota</taxon>
        <taxon>Alphaproteobacteria</taxon>
        <taxon>Hyphomicrobiales</taxon>
        <taxon>Xanthobacteraceae</taxon>
        <taxon>Labrys</taxon>
    </lineage>
</organism>
<feature type="region of interest" description="Disordered" evidence="1">
    <location>
        <begin position="56"/>
        <end position="94"/>
    </location>
</feature>
<dbReference type="RefSeq" id="WP_284313950.1">
    <property type="nucleotide sequence ID" value="NZ_BSPC01000036.1"/>
</dbReference>
<keyword evidence="2" id="KW-0732">Signal</keyword>
<feature type="signal peptide" evidence="2">
    <location>
        <begin position="1"/>
        <end position="36"/>
    </location>
</feature>
<evidence type="ECO:0000313" key="3">
    <source>
        <dbReference type="EMBL" id="GLS20873.1"/>
    </source>
</evidence>
<evidence type="ECO:0000313" key="4">
    <source>
        <dbReference type="Proteomes" id="UP001156882"/>
    </source>
</evidence>
<reference evidence="4" key="1">
    <citation type="journal article" date="2019" name="Int. J. Syst. Evol. Microbiol.">
        <title>The Global Catalogue of Microorganisms (GCM) 10K type strain sequencing project: providing services to taxonomists for standard genome sequencing and annotation.</title>
        <authorList>
            <consortium name="The Broad Institute Genomics Platform"/>
            <consortium name="The Broad Institute Genome Sequencing Center for Infectious Disease"/>
            <person name="Wu L."/>
            <person name="Ma J."/>
        </authorList>
    </citation>
    <scope>NUCLEOTIDE SEQUENCE [LARGE SCALE GENOMIC DNA]</scope>
    <source>
        <strain evidence="4">NBRC 101365</strain>
    </source>
</reference>
<name>A0ABQ6CM80_9HYPH</name>
<evidence type="ECO:0000256" key="2">
    <source>
        <dbReference type="SAM" id="SignalP"/>
    </source>
</evidence>
<proteinExistence type="predicted"/>